<dbReference type="AlphaFoldDB" id="A0A0F9PJI6"/>
<reference evidence="1" key="1">
    <citation type="journal article" date="2015" name="Nature">
        <title>Complex archaea that bridge the gap between prokaryotes and eukaryotes.</title>
        <authorList>
            <person name="Spang A."/>
            <person name="Saw J.H."/>
            <person name="Jorgensen S.L."/>
            <person name="Zaremba-Niedzwiedzka K."/>
            <person name="Martijn J."/>
            <person name="Lind A.E."/>
            <person name="van Eijk R."/>
            <person name="Schleper C."/>
            <person name="Guy L."/>
            <person name="Ettema T.J."/>
        </authorList>
    </citation>
    <scope>NUCLEOTIDE SEQUENCE</scope>
</reference>
<name>A0A0F9PJI6_9ZZZZ</name>
<comment type="caution">
    <text evidence="1">The sequence shown here is derived from an EMBL/GenBank/DDBJ whole genome shotgun (WGS) entry which is preliminary data.</text>
</comment>
<sequence length="122" mass="14111">MIENAEDYAKYEAAVESGSEGLKHFSSGACLNCSDCEDYCAREDYDSDEDWYEAVSESHWYSMVPFSWSDCDLCNRQLGGDRYPAHAFSDDREITHLDVCDDCVYYIEYGRLDDTTMDQIER</sequence>
<evidence type="ECO:0000313" key="1">
    <source>
        <dbReference type="EMBL" id="KKN01181.1"/>
    </source>
</evidence>
<proteinExistence type="predicted"/>
<organism evidence="1">
    <name type="scientific">marine sediment metagenome</name>
    <dbReference type="NCBI Taxonomy" id="412755"/>
    <lineage>
        <taxon>unclassified sequences</taxon>
        <taxon>metagenomes</taxon>
        <taxon>ecological metagenomes</taxon>
    </lineage>
</organism>
<dbReference type="EMBL" id="LAZR01005289">
    <property type="protein sequence ID" value="KKN01181.1"/>
    <property type="molecule type" value="Genomic_DNA"/>
</dbReference>
<accession>A0A0F9PJI6</accession>
<protein>
    <submittedName>
        <fullName evidence="1">Uncharacterized protein</fullName>
    </submittedName>
</protein>
<gene>
    <name evidence="1" type="ORF">LCGC14_1130220</name>
</gene>